<proteinExistence type="predicted"/>
<organism evidence="1">
    <name type="scientific">uncultured marine virus</name>
    <dbReference type="NCBI Taxonomy" id="186617"/>
    <lineage>
        <taxon>Viruses</taxon>
        <taxon>environmental samples</taxon>
    </lineage>
</organism>
<sequence length="432" mass="48857">MDEKLERLYKILVEEQFITTDTLDTFKNRLENEKGYADSVADVAISEELYIGDKKNFEVEYFSELKEGKKSGGSDKDKEKIVSRFDVEDPDLFDEQTINDKFDPYIDLLKTEGYTNTDVKTETQRLAKLAEVESLKKENLDLLKVDGAQDKIKAANLLKRIEASTIPSDEEIALEVERNQKEYLESKSDKKEYVEKKSGAVSDYIIGLENNDINFLNLPTDENITSTQAELSGGIVDIDLSSSATWGDEEPKRSIAATPLPITLDEVKESEKSIAKEEFKEMTTQLKNGAEASGLKVTNNFEEAQKSNGKLFYLPKLQDFEKDPNVILNIDRNPEVFQKAKEIVVKNTLVKEKLQSKKVRDEIDEVLSTFEDEQGVSVLNDIVKFGIKINPVTGVPAFIAENFFDADIDEIVFKGTSLEKSSRTAYKQNKKT</sequence>
<protein>
    <submittedName>
        <fullName evidence="1">Uncharacterized protein</fullName>
    </submittedName>
</protein>
<name>A0A0F7LBD7_9VIRU</name>
<evidence type="ECO:0000313" key="1">
    <source>
        <dbReference type="EMBL" id="AKH48682.1"/>
    </source>
</evidence>
<accession>A0A0F7LBD7</accession>
<dbReference type="EMBL" id="KR029607">
    <property type="protein sequence ID" value="AKH48682.1"/>
    <property type="molecule type" value="Genomic_DNA"/>
</dbReference>
<reference evidence="1" key="1">
    <citation type="journal article" date="2015" name="Front. Microbiol.">
        <title>Combining genomic sequencing methods to explore viral diversity and reveal potential virus-host interactions.</title>
        <authorList>
            <person name="Chow C.E."/>
            <person name="Winget D.M."/>
            <person name="White R.A.III."/>
            <person name="Hallam S.J."/>
            <person name="Suttle C.A."/>
        </authorList>
    </citation>
    <scope>NUCLEOTIDE SEQUENCE</scope>
    <source>
        <strain evidence="1">Oxic3_1</strain>
    </source>
</reference>
<reference evidence="1" key="2">
    <citation type="submission" date="2015-03" db="EMBL/GenBank/DDBJ databases">
        <authorList>
            <person name="Chow C.-E.T."/>
            <person name="Winget D.M."/>
            <person name="White R.A.III."/>
            <person name="Hallam S.J."/>
            <person name="Suttle C.A."/>
        </authorList>
    </citation>
    <scope>NUCLEOTIDE SEQUENCE</scope>
    <source>
        <strain evidence="1">Oxic3_1</strain>
    </source>
</reference>